<sequence length="454" mass="47758">MSANPLVAGPVETSTAFGGAGLLESVTDLCSALQSGSWLSAGLAGVGVALDTAAAVVDPLGSLIGAGLGWLMEHLEPLKGWLNDLTGDAGAVLGFAGTWGNVAKAMGQAGDELTRVVRADLEAMTGESITAYSAYADGLADRIRVTGASAGSIGSALQVCAMVVQAVHDLVRDTLAQLVGSIISWAAEAVFTLGLATPVIVGQVSTRVSSLATRVGRSVTDVITSAKSLKGLLEALKEALAGLARNVRTKLPGAKTPTTPTSHTALPDISDIPHPKNGGDLDKWADEVAGRHPELTPDEVKAIYRYTTDPGYKEMNAYLRNPSAYSPADAARIQREVDDAVSGMDKLPDHSGTTYRGTNMPDHVLDEWMPRNRVKDDAFWSTSTSSRVADDFRIRNGGNSMITIEGGHGTDVQALSHFGDEAEILVRPGTYYDVVSRDWNHAGFWEFVARQVGS</sequence>
<organism evidence="3 4">
    <name type="scientific">Cellulomonas chitinilytica</name>
    <dbReference type="NCBI Taxonomy" id="398759"/>
    <lineage>
        <taxon>Bacteria</taxon>
        <taxon>Bacillati</taxon>
        <taxon>Actinomycetota</taxon>
        <taxon>Actinomycetes</taxon>
        <taxon>Micrococcales</taxon>
        <taxon>Cellulomonadaceae</taxon>
        <taxon>Cellulomonas</taxon>
    </lineage>
</organism>
<dbReference type="RefSeq" id="WP_203758750.1">
    <property type="nucleotide sequence ID" value="NZ_BONK01000028.1"/>
</dbReference>
<dbReference type="PROSITE" id="PS51996">
    <property type="entry name" value="TR_MART"/>
    <property type="match status" value="1"/>
</dbReference>
<dbReference type="EMBL" id="BONK01000028">
    <property type="protein sequence ID" value="GIG23741.1"/>
    <property type="molecule type" value="Genomic_DNA"/>
</dbReference>
<dbReference type="Proteomes" id="UP000632740">
    <property type="component" value="Unassembled WGS sequence"/>
</dbReference>
<dbReference type="SUPFAM" id="SSF56399">
    <property type="entry name" value="ADP-ribosylation"/>
    <property type="match status" value="1"/>
</dbReference>
<dbReference type="GO" id="GO:0005576">
    <property type="term" value="C:extracellular region"/>
    <property type="evidence" value="ECO:0007669"/>
    <property type="project" value="InterPro"/>
</dbReference>
<accession>A0A919P596</accession>
<dbReference type="Gene3D" id="3.90.176.10">
    <property type="entry name" value="Toxin ADP-ribosyltransferase, Chain A, domain 1"/>
    <property type="match status" value="1"/>
</dbReference>
<feature type="region of interest" description="Disordered" evidence="1">
    <location>
        <begin position="251"/>
        <end position="275"/>
    </location>
</feature>
<proteinExistence type="predicted"/>
<evidence type="ECO:0000259" key="2">
    <source>
        <dbReference type="Pfam" id="PF03496"/>
    </source>
</evidence>
<dbReference type="InterPro" id="IPR003540">
    <property type="entry name" value="ADP-ribosyltransferase"/>
</dbReference>
<keyword evidence="4" id="KW-1185">Reference proteome</keyword>
<reference evidence="3" key="1">
    <citation type="submission" date="2021-01" db="EMBL/GenBank/DDBJ databases">
        <title>Whole genome shotgun sequence of Cellulomonas chitinilytica NBRC 110799.</title>
        <authorList>
            <person name="Komaki H."/>
            <person name="Tamura T."/>
        </authorList>
    </citation>
    <scope>NUCLEOTIDE SEQUENCE</scope>
    <source>
        <strain evidence="3">NBRC 110799</strain>
    </source>
</reference>
<evidence type="ECO:0000313" key="3">
    <source>
        <dbReference type="EMBL" id="GIG23741.1"/>
    </source>
</evidence>
<gene>
    <name evidence="3" type="ORF">Cch01nite_44650</name>
</gene>
<feature type="domain" description="ADP ribosyltransferase" evidence="2">
    <location>
        <begin position="284"/>
        <end position="436"/>
    </location>
</feature>
<dbReference type="AlphaFoldDB" id="A0A919P596"/>
<name>A0A919P596_9CELL</name>
<dbReference type="Pfam" id="PF03496">
    <property type="entry name" value="ADPrib_exo_Tox"/>
    <property type="match status" value="1"/>
</dbReference>
<evidence type="ECO:0000313" key="4">
    <source>
        <dbReference type="Proteomes" id="UP000632740"/>
    </source>
</evidence>
<protein>
    <recommendedName>
        <fullName evidence="2">ADP ribosyltransferase domain-containing protein</fullName>
    </recommendedName>
</protein>
<comment type="caution">
    <text evidence="3">The sequence shown here is derived from an EMBL/GenBank/DDBJ whole genome shotgun (WGS) entry which is preliminary data.</text>
</comment>
<evidence type="ECO:0000256" key="1">
    <source>
        <dbReference type="SAM" id="MobiDB-lite"/>
    </source>
</evidence>